<keyword evidence="7" id="KW-1185">Reference proteome</keyword>
<feature type="transmembrane region" description="Helical" evidence="5">
    <location>
        <begin position="21"/>
        <end position="43"/>
    </location>
</feature>
<accession>A0A0D2HLX9</accession>
<dbReference type="Proteomes" id="UP000053029">
    <property type="component" value="Unassembled WGS sequence"/>
</dbReference>
<evidence type="ECO:0000256" key="2">
    <source>
        <dbReference type="ARBA" id="ARBA00022692"/>
    </source>
</evidence>
<evidence type="ECO:0000256" key="1">
    <source>
        <dbReference type="ARBA" id="ARBA00004141"/>
    </source>
</evidence>
<gene>
    <name evidence="6" type="ORF">Z517_00854</name>
</gene>
<evidence type="ECO:0000256" key="4">
    <source>
        <dbReference type="ARBA" id="ARBA00023136"/>
    </source>
</evidence>
<protein>
    <recommendedName>
        <fullName evidence="8">Membrane transporter</fullName>
    </recommendedName>
</protein>
<reference evidence="6 7" key="1">
    <citation type="submission" date="2015-01" db="EMBL/GenBank/DDBJ databases">
        <title>The Genome Sequence of Fonsecaea pedrosoi CBS 271.37.</title>
        <authorList>
            <consortium name="The Broad Institute Genomics Platform"/>
            <person name="Cuomo C."/>
            <person name="de Hoog S."/>
            <person name="Gorbushina A."/>
            <person name="Stielow B."/>
            <person name="Teixiera M."/>
            <person name="Abouelleil A."/>
            <person name="Chapman S.B."/>
            <person name="Priest M."/>
            <person name="Young S.K."/>
            <person name="Wortman J."/>
            <person name="Nusbaum C."/>
            <person name="Birren B."/>
        </authorList>
    </citation>
    <scope>NUCLEOTIDE SEQUENCE [LARGE SCALE GENOMIC DNA]</scope>
    <source>
        <strain evidence="6 7">CBS 271.37</strain>
    </source>
</reference>
<proteinExistence type="predicted"/>
<feature type="transmembrane region" description="Helical" evidence="5">
    <location>
        <begin position="269"/>
        <end position="289"/>
    </location>
</feature>
<dbReference type="AlphaFoldDB" id="A0A0D2HLX9"/>
<dbReference type="SUPFAM" id="SSF103473">
    <property type="entry name" value="MFS general substrate transporter"/>
    <property type="match status" value="1"/>
</dbReference>
<feature type="transmembrane region" description="Helical" evidence="5">
    <location>
        <begin position="237"/>
        <end position="257"/>
    </location>
</feature>
<dbReference type="EMBL" id="KN846969">
    <property type="protein sequence ID" value="KIW85464.1"/>
    <property type="molecule type" value="Genomic_DNA"/>
</dbReference>
<keyword evidence="3 5" id="KW-1133">Transmembrane helix</keyword>
<dbReference type="GO" id="GO:0016020">
    <property type="term" value="C:membrane"/>
    <property type="evidence" value="ECO:0007669"/>
    <property type="project" value="UniProtKB-SubCell"/>
</dbReference>
<feature type="transmembrane region" description="Helical" evidence="5">
    <location>
        <begin position="147"/>
        <end position="166"/>
    </location>
</feature>
<dbReference type="PANTHER" id="PTHR23294">
    <property type="entry name" value="ET TRANSLATION PRODUCT-RELATED"/>
    <property type="match status" value="1"/>
</dbReference>
<evidence type="ECO:0000313" key="7">
    <source>
        <dbReference type="Proteomes" id="UP000053029"/>
    </source>
</evidence>
<dbReference type="PANTHER" id="PTHR23294:SF59">
    <property type="entry name" value="UNC93-LIKE PROTEIN C922.05C"/>
    <property type="match status" value="1"/>
</dbReference>
<feature type="transmembrane region" description="Helical" evidence="5">
    <location>
        <begin position="301"/>
        <end position="325"/>
    </location>
</feature>
<feature type="transmembrane region" description="Helical" evidence="5">
    <location>
        <begin position="82"/>
        <end position="102"/>
    </location>
</feature>
<evidence type="ECO:0000256" key="5">
    <source>
        <dbReference type="SAM" id="Phobius"/>
    </source>
</evidence>
<dbReference type="OrthoDB" id="196103at2759"/>
<comment type="subcellular location">
    <subcellularLocation>
        <location evidence="1">Membrane</location>
        <topology evidence="1">Multi-pass membrane protein</topology>
    </subcellularLocation>
</comment>
<sequence length="502" mass="54293">MANSSALKGKLRLNRPFNQNFLMGCILACLPGIYLALTGLGAGGGQPTSQHVASITNSILYGVYTFFGWCAGTFLNYFGPSITVCIGGLGYPLYAGSLWAFGNGVDQAFPLFAGAFLGFSAALLWTGAGFIQFAYAEEKDKAKYITYQWSLSAVGGTIGSLIAFAANFHKTSVDGASAAVYIVFIIIMCIAIVGALLLLVKPKNVVRDDGRHIAVFKQPNIKTEIVGVWKVMSDPKIIILLPAMFAGEMILAPASSINGYFFNLRTRSLANLLFNFIMIPAPLLLAWVMDSPKIKSRKMRGVVGVTAIGTITMASLAGVLGWICVHDIDRHKTPPGADWTDGSAAVGYIFLYLFFGIVDACFQIVVQWTLSALTNDPVLCARYAGAFRGTVSLGMCIAFTLDARTVSYKNQIIIQLCVYALALASLYYVILTYVKETNYFAEENVIVPVAFEEKAIVEGLVADDVIRRERELEKIARGLALDEESNESNEAVAEAETVHVKG</sequence>
<feature type="transmembrane region" description="Helical" evidence="5">
    <location>
        <begin position="108"/>
        <end position="135"/>
    </location>
</feature>
<feature type="transmembrane region" description="Helical" evidence="5">
    <location>
        <begin position="55"/>
        <end position="75"/>
    </location>
</feature>
<dbReference type="InterPro" id="IPR051617">
    <property type="entry name" value="UNC-93-like_regulator"/>
</dbReference>
<dbReference type="VEuPathDB" id="FungiDB:Z517_00854"/>
<keyword evidence="4 5" id="KW-0472">Membrane</keyword>
<organism evidence="6 7">
    <name type="scientific">Fonsecaea pedrosoi CBS 271.37</name>
    <dbReference type="NCBI Taxonomy" id="1442368"/>
    <lineage>
        <taxon>Eukaryota</taxon>
        <taxon>Fungi</taxon>
        <taxon>Dikarya</taxon>
        <taxon>Ascomycota</taxon>
        <taxon>Pezizomycotina</taxon>
        <taxon>Eurotiomycetes</taxon>
        <taxon>Chaetothyriomycetidae</taxon>
        <taxon>Chaetothyriales</taxon>
        <taxon>Herpotrichiellaceae</taxon>
        <taxon>Fonsecaea</taxon>
    </lineage>
</organism>
<dbReference type="Pfam" id="PF05978">
    <property type="entry name" value="UNC-93"/>
    <property type="match status" value="1"/>
</dbReference>
<dbReference type="InterPro" id="IPR010291">
    <property type="entry name" value="Ion_channel_UNC-93"/>
</dbReference>
<evidence type="ECO:0008006" key="8">
    <source>
        <dbReference type="Google" id="ProtNLM"/>
    </source>
</evidence>
<feature type="transmembrane region" description="Helical" evidence="5">
    <location>
        <begin position="412"/>
        <end position="434"/>
    </location>
</feature>
<dbReference type="InterPro" id="IPR036259">
    <property type="entry name" value="MFS_trans_sf"/>
</dbReference>
<feature type="transmembrane region" description="Helical" evidence="5">
    <location>
        <begin position="178"/>
        <end position="200"/>
    </location>
</feature>
<keyword evidence="2 5" id="KW-0812">Transmembrane</keyword>
<evidence type="ECO:0000256" key="3">
    <source>
        <dbReference type="ARBA" id="ARBA00022989"/>
    </source>
</evidence>
<dbReference type="HOGENOM" id="CLU_030884_0_0_1"/>
<feature type="transmembrane region" description="Helical" evidence="5">
    <location>
        <begin position="378"/>
        <end position="400"/>
    </location>
</feature>
<evidence type="ECO:0000313" key="6">
    <source>
        <dbReference type="EMBL" id="KIW85464.1"/>
    </source>
</evidence>
<name>A0A0D2HLX9_9EURO</name>
<dbReference type="RefSeq" id="XP_013289272.1">
    <property type="nucleotide sequence ID" value="XM_013433818.1"/>
</dbReference>
<dbReference type="Gene3D" id="1.20.1250.20">
    <property type="entry name" value="MFS general substrate transporter like domains"/>
    <property type="match status" value="1"/>
</dbReference>
<dbReference type="GeneID" id="25300344"/>
<feature type="transmembrane region" description="Helical" evidence="5">
    <location>
        <begin position="345"/>
        <end position="366"/>
    </location>
</feature>